<dbReference type="AlphaFoldDB" id="A0A1X7TQ87"/>
<protein>
    <submittedName>
        <fullName evidence="1">Uncharacterized protein</fullName>
    </submittedName>
</protein>
<proteinExistence type="predicted"/>
<sequence length="110" mass="12665">MKKGLWSIVNSTKVLPADDADDATKQKYEARKDRALETMVLSIDTSLLYLLGEPKEAVEVWRKLKDQFQKNWINKLILHRKLHTLHLVAGKSVQDHVKKITEVFNGLTII</sequence>
<reference evidence="1" key="1">
    <citation type="submission" date="2017-05" db="UniProtKB">
        <authorList>
            <consortium name="EnsemblMetazoa"/>
        </authorList>
    </citation>
    <scope>IDENTIFICATION</scope>
</reference>
<dbReference type="Pfam" id="PF14223">
    <property type="entry name" value="Retrotran_gag_2"/>
    <property type="match status" value="1"/>
</dbReference>
<dbReference type="EnsemblMetazoa" id="Aqu2.1.17206_001">
    <property type="protein sequence ID" value="Aqu2.1.17206_001"/>
    <property type="gene ID" value="Aqu2.1.17206"/>
</dbReference>
<name>A0A1X7TQ87_AMPQE</name>
<organism evidence="1">
    <name type="scientific">Amphimedon queenslandica</name>
    <name type="common">Sponge</name>
    <dbReference type="NCBI Taxonomy" id="400682"/>
    <lineage>
        <taxon>Eukaryota</taxon>
        <taxon>Metazoa</taxon>
        <taxon>Porifera</taxon>
        <taxon>Demospongiae</taxon>
        <taxon>Heteroscleromorpha</taxon>
        <taxon>Haplosclerida</taxon>
        <taxon>Niphatidae</taxon>
        <taxon>Amphimedon</taxon>
    </lineage>
</organism>
<accession>A0A1X7TQ87</accession>
<dbReference type="InParanoid" id="A0A1X7TQ87"/>
<evidence type="ECO:0000313" key="1">
    <source>
        <dbReference type="EnsemblMetazoa" id="Aqu2.1.17206_001"/>
    </source>
</evidence>